<evidence type="ECO:0008006" key="3">
    <source>
        <dbReference type="Google" id="ProtNLM"/>
    </source>
</evidence>
<protein>
    <recommendedName>
        <fullName evidence="3">Phenylacetate-CoA ligase</fullName>
    </recommendedName>
</protein>
<dbReference type="SUPFAM" id="SSF56801">
    <property type="entry name" value="Acetyl-CoA synthetase-like"/>
    <property type="match status" value="1"/>
</dbReference>
<proteinExistence type="predicted"/>
<dbReference type="RefSeq" id="WP_071804800.1">
    <property type="nucleotide sequence ID" value="NZ_MEIA01000100.1"/>
</dbReference>
<keyword evidence="2" id="KW-1185">Reference proteome</keyword>
<dbReference type="InterPro" id="IPR042099">
    <property type="entry name" value="ANL_N_sf"/>
</dbReference>
<reference evidence="1 2" key="1">
    <citation type="submission" date="2016-09" db="EMBL/GenBank/DDBJ databases">
        <title>Couchioplanes caeruleus draft genome sequence.</title>
        <authorList>
            <person name="Sheehan J."/>
            <person name="Caffrey P."/>
        </authorList>
    </citation>
    <scope>NUCLEOTIDE SEQUENCE [LARGE SCALE GENOMIC DNA]</scope>
    <source>
        <strain evidence="1 2">DSM 43634</strain>
    </source>
</reference>
<dbReference type="AlphaFoldDB" id="A0A1K0FNU1"/>
<sequence>MTPEELTDWQTSALRTVLGHVYDKSPFYGRRLAGVNLDIKELTGLADIPFTTKDDLREAMHDMLSGTVADAAFYFETTGTTGRPTPCPRAPIDFDLNVLPLAHALDAIVRKHFTGTEERPVLAVVAPNDVHAACLSLSFAAKQLGIAKLDLFPITPTLGFARFFEVLVELKVNMILCSPGLLMALAEMSSTYGVEVPEDLSVKVLLTTGEMCSDGMRDLLAQTWHAESYNFMYGSQEAGCPAVTRADGTVMAVEPTYLLEVLDLETEASLGLQGYGELCLTTLVPGLKPLIRYRTGDLVEIAPDASGRRAVQVLGRVKDMTRIGGAKRSAAEIDNAILADPELIYGYEIDVFSDDGEDRLEVRAKAKEGADHDEIKKLVSGRLTAAFGVPAEVKIHPLLDLKSATGGWVSWKTARIKDRRVPEVADDIEARSAADLARAVERAI</sequence>
<dbReference type="InterPro" id="IPR045851">
    <property type="entry name" value="AMP-bd_C_sf"/>
</dbReference>
<dbReference type="Gene3D" id="3.30.300.30">
    <property type="match status" value="1"/>
</dbReference>
<name>A0A1K0FNU1_9ACTN</name>
<organism evidence="1 2">
    <name type="scientific">Couchioplanes caeruleus subsp. caeruleus</name>
    <dbReference type="NCBI Taxonomy" id="56427"/>
    <lineage>
        <taxon>Bacteria</taxon>
        <taxon>Bacillati</taxon>
        <taxon>Actinomycetota</taxon>
        <taxon>Actinomycetes</taxon>
        <taxon>Micromonosporales</taxon>
        <taxon>Micromonosporaceae</taxon>
        <taxon>Couchioplanes</taxon>
    </lineage>
</organism>
<evidence type="ECO:0000313" key="2">
    <source>
        <dbReference type="Proteomes" id="UP000182486"/>
    </source>
</evidence>
<dbReference type="PANTHER" id="PTHR43845:SF1">
    <property type="entry name" value="BLR5969 PROTEIN"/>
    <property type="match status" value="1"/>
</dbReference>
<comment type="caution">
    <text evidence="1">The sequence shown here is derived from an EMBL/GenBank/DDBJ whole genome shotgun (WGS) entry which is preliminary data.</text>
</comment>
<dbReference type="EMBL" id="MEIA01000100">
    <property type="protein sequence ID" value="OJF14368.1"/>
    <property type="molecule type" value="Genomic_DNA"/>
</dbReference>
<dbReference type="PANTHER" id="PTHR43845">
    <property type="entry name" value="BLR5969 PROTEIN"/>
    <property type="match status" value="1"/>
</dbReference>
<evidence type="ECO:0000313" key="1">
    <source>
        <dbReference type="EMBL" id="OJF14368.1"/>
    </source>
</evidence>
<gene>
    <name evidence="1" type="ORF">BG844_10070</name>
</gene>
<dbReference type="Gene3D" id="3.40.50.12780">
    <property type="entry name" value="N-terminal domain of ligase-like"/>
    <property type="match status" value="1"/>
</dbReference>
<dbReference type="Proteomes" id="UP000182486">
    <property type="component" value="Unassembled WGS sequence"/>
</dbReference>
<accession>A0A1K0FNU1</accession>